<feature type="transmembrane region" description="Helical" evidence="5">
    <location>
        <begin position="72"/>
        <end position="92"/>
    </location>
</feature>
<name>A8A8K1_IGNH4</name>
<evidence type="ECO:0000313" key="7">
    <source>
        <dbReference type="Proteomes" id="UP000000262"/>
    </source>
</evidence>
<evidence type="ECO:0000313" key="6">
    <source>
        <dbReference type="EMBL" id="ABU81253.1"/>
    </source>
</evidence>
<dbReference type="EMBL" id="CP000816">
    <property type="protein sequence ID" value="ABU81253.1"/>
    <property type="molecule type" value="Genomic_DNA"/>
</dbReference>
<keyword evidence="5" id="KW-1003">Cell membrane</keyword>
<organism evidence="6 7">
    <name type="scientific">Ignicoccus hospitalis (strain KIN4/I / DSM 18386 / JCM 14125)</name>
    <dbReference type="NCBI Taxonomy" id="453591"/>
    <lineage>
        <taxon>Archaea</taxon>
        <taxon>Thermoproteota</taxon>
        <taxon>Thermoprotei</taxon>
        <taxon>Desulfurococcales</taxon>
        <taxon>Desulfurococcaceae</taxon>
        <taxon>Ignicoccus</taxon>
    </lineage>
</organism>
<dbReference type="OrthoDB" id="100909at2157"/>
<dbReference type="GO" id="GO:0005886">
    <property type="term" value="C:plasma membrane"/>
    <property type="evidence" value="ECO:0007669"/>
    <property type="project" value="UniProtKB-SubCell"/>
</dbReference>
<feature type="transmembrane region" description="Helical" evidence="5">
    <location>
        <begin position="98"/>
        <end position="118"/>
    </location>
</feature>
<evidence type="ECO:0000256" key="2">
    <source>
        <dbReference type="ARBA" id="ARBA00022692"/>
    </source>
</evidence>
<dbReference type="GeneID" id="5561886"/>
<keyword evidence="2 5" id="KW-0812">Transmembrane</keyword>
<keyword evidence="4 5" id="KW-0472">Membrane</keyword>
<dbReference type="PANTHER" id="PTHR43701">
    <property type="entry name" value="MEMBRANE TRANSPORTER PROTEIN MJ0441-RELATED"/>
    <property type="match status" value="1"/>
</dbReference>
<dbReference type="eggNOG" id="arCOG02050">
    <property type="taxonomic scope" value="Archaea"/>
</dbReference>
<evidence type="ECO:0000256" key="4">
    <source>
        <dbReference type="ARBA" id="ARBA00023136"/>
    </source>
</evidence>
<proteinExistence type="inferred from homology"/>
<reference evidence="6 7" key="1">
    <citation type="journal article" date="2008" name="Genome Biol.">
        <title>A genomic analysis of the archaeal system Ignicoccus hospitalis-Nanoarchaeum equitans.</title>
        <authorList>
            <person name="Podar M."/>
            <person name="Anderson I."/>
            <person name="Makarova K.S."/>
            <person name="Elkins J.G."/>
            <person name="Ivanova N."/>
            <person name="Wall M.A."/>
            <person name="Lykidis A."/>
            <person name="Mavromatis K."/>
            <person name="Sun H."/>
            <person name="Hudson M.E."/>
            <person name="Chen W."/>
            <person name="Deciu C."/>
            <person name="Hutchison D."/>
            <person name="Eads J.R."/>
            <person name="Anderson A."/>
            <person name="Fernandes F."/>
            <person name="Szeto E."/>
            <person name="Lapidus A."/>
            <person name="Kyrpides N.C."/>
            <person name="Saier M.H.Jr."/>
            <person name="Richardson P.M."/>
            <person name="Rachel R."/>
            <person name="Huber H."/>
            <person name="Eisen J.A."/>
            <person name="Koonin E.V."/>
            <person name="Keller M."/>
            <person name="Stetter K.O."/>
        </authorList>
    </citation>
    <scope>NUCLEOTIDE SEQUENCE [LARGE SCALE GENOMIC DNA]</scope>
    <source>
        <strain evidence="7">KIN4/I / DSM 18386 / JCM 14125</strain>
    </source>
</reference>
<gene>
    <name evidence="6" type="ordered locus">Igni_0069</name>
</gene>
<dbReference type="InterPro" id="IPR051598">
    <property type="entry name" value="TSUP/Inactive_protease-like"/>
</dbReference>
<dbReference type="HOGENOM" id="CLU_045498_5_4_2"/>
<comment type="subcellular location">
    <subcellularLocation>
        <location evidence="5">Cell membrane</location>
        <topology evidence="5">Multi-pass membrane protein</topology>
    </subcellularLocation>
    <subcellularLocation>
        <location evidence="1">Membrane</location>
        <topology evidence="1">Multi-pass membrane protein</topology>
    </subcellularLocation>
</comment>
<sequence length="240" mass="25041">MIVISFLISVLTGIVASLFGVGGGVLAIPVMVLLLGLSPPEAVATNSVIIIVSTLLSAFFHWRQGTLRKEGVWIGVGGVLGTLLGNALFLYISKVGAMKTVLGISFILIGILMMLDITKRSQTKSFTAKSLAVIGFFGGTFAALVGMSGGVLLNPILVLLGVDIKYAIGMSVTALPLITVASAIPKVLAGYAKLDVAAVWIPGLIIGTKIGARLMKTMKSKTLKRAFGIFMILIGIKLLL</sequence>
<dbReference type="PANTHER" id="PTHR43701:SF2">
    <property type="entry name" value="MEMBRANE TRANSPORTER PROTEIN YJNA-RELATED"/>
    <property type="match status" value="1"/>
</dbReference>
<evidence type="ECO:0000256" key="5">
    <source>
        <dbReference type="RuleBase" id="RU363041"/>
    </source>
</evidence>
<evidence type="ECO:0000256" key="1">
    <source>
        <dbReference type="ARBA" id="ARBA00004141"/>
    </source>
</evidence>
<dbReference type="RefSeq" id="WP_011998105.1">
    <property type="nucleotide sequence ID" value="NC_009776.1"/>
</dbReference>
<dbReference type="STRING" id="453591.Igni_0069"/>
<keyword evidence="7" id="KW-1185">Reference proteome</keyword>
<evidence type="ECO:0000256" key="3">
    <source>
        <dbReference type="ARBA" id="ARBA00022989"/>
    </source>
</evidence>
<dbReference type="Proteomes" id="UP000000262">
    <property type="component" value="Chromosome"/>
</dbReference>
<feature type="transmembrane region" description="Helical" evidence="5">
    <location>
        <begin position="164"/>
        <end position="184"/>
    </location>
</feature>
<dbReference type="Pfam" id="PF01925">
    <property type="entry name" value="TauE"/>
    <property type="match status" value="1"/>
</dbReference>
<protein>
    <recommendedName>
        <fullName evidence="5">Probable membrane transporter protein</fullName>
    </recommendedName>
</protein>
<dbReference type="InterPro" id="IPR002781">
    <property type="entry name" value="TM_pro_TauE-like"/>
</dbReference>
<comment type="similarity">
    <text evidence="5">Belongs to the 4-toluene sulfonate uptake permease (TSUP) (TC 2.A.102) family.</text>
</comment>
<keyword evidence="3 5" id="KW-1133">Transmembrane helix</keyword>
<dbReference type="KEGG" id="iho:Igni_0069"/>
<accession>A8A8K1</accession>
<feature type="transmembrane region" description="Helical" evidence="5">
    <location>
        <begin position="43"/>
        <end position="60"/>
    </location>
</feature>
<dbReference type="AlphaFoldDB" id="A8A8K1"/>
<dbReference type="PhylomeDB" id="A8A8K1"/>
<feature type="transmembrane region" description="Helical" evidence="5">
    <location>
        <begin position="130"/>
        <end position="152"/>
    </location>
</feature>